<feature type="compositionally biased region" description="Polar residues" evidence="1">
    <location>
        <begin position="55"/>
        <end position="64"/>
    </location>
</feature>
<feature type="region of interest" description="Disordered" evidence="1">
    <location>
        <begin position="1"/>
        <end position="70"/>
    </location>
</feature>
<gene>
    <name evidence="2" type="ORF">CEXT_358031</name>
</gene>
<reference evidence="2 3" key="1">
    <citation type="submission" date="2021-06" db="EMBL/GenBank/DDBJ databases">
        <title>Caerostris extrusa draft genome.</title>
        <authorList>
            <person name="Kono N."/>
            <person name="Arakawa K."/>
        </authorList>
    </citation>
    <scope>NUCLEOTIDE SEQUENCE [LARGE SCALE GENOMIC DNA]</scope>
</reference>
<sequence length="87" mass="10324">MFIQQSENNETSFPQKKKRERKRPRTNCPQTRQDTKLKSPVKENPFFLDRLPSSKGPNRSNWHFPSTEPVCRESSTTKYEIITDNRP</sequence>
<keyword evidence="3" id="KW-1185">Reference proteome</keyword>
<protein>
    <submittedName>
        <fullName evidence="2">Uncharacterized protein</fullName>
    </submittedName>
</protein>
<evidence type="ECO:0000313" key="2">
    <source>
        <dbReference type="EMBL" id="GIY68203.1"/>
    </source>
</evidence>
<dbReference type="EMBL" id="BPLR01014339">
    <property type="protein sequence ID" value="GIY68203.1"/>
    <property type="molecule type" value="Genomic_DNA"/>
</dbReference>
<feature type="compositionally biased region" description="Polar residues" evidence="1">
    <location>
        <begin position="1"/>
        <end position="14"/>
    </location>
</feature>
<evidence type="ECO:0000313" key="3">
    <source>
        <dbReference type="Proteomes" id="UP001054945"/>
    </source>
</evidence>
<proteinExistence type="predicted"/>
<organism evidence="2 3">
    <name type="scientific">Caerostris extrusa</name>
    <name type="common">Bark spider</name>
    <name type="synonym">Caerostris bankana</name>
    <dbReference type="NCBI Taxonomy" id="172846"/>
    <lineage>
        <taxon>Eukaryota</taxon>
        <taxon>Metazoa</taxon>
        <taxon>Ecdysozoa</taxon>
        <taxon>Arthropoda</taxon>
        <taxon>Chelicerata</taxon>
        <taxon>Arachnida</taxon>
        <taxon>Araneae</taxon>
        <taxon>Araneomorphae</taxon>
        <taxon>Entelegynae</taxon>
        <taxon>Araneoidea</taxon>
        <taxon>Araneidae</taxon>
        <taxon>Caerostris</taxon>
    </lineage>
</organism>
<name>A0AAV4VDT7_CAEEX</name>
<feature type="compositionally biased region" description="Basic residues" evidence="1">
    <location>
        <begin position="15"/>
        <end position="25"/>
    </location>
</feature>
<comment type="caution">
    <text evidence="2">The sequence shown here is derived from an EMBL/GenBank/DDBJ whole genome shotgun (WGS) entry which is preliminary data.</text>
</comment>
<evidence type="ECO:0000256" key="1">
    <source>
        <dbReference type="SAM" id="MobiDB-lite"/>
    </source>
</evidence>
<dbReference type="Proteomes" id="UP001054945">
    <property type="component" value="Unassembled WGS sequence"/>
</dbReference>
<dbReference type="AlphaFoldDB" id="A0AAV4VDT7"/>
<accession>A0AAV4VDT7</accession>